<dbReference type="Gramene" id="ONK76489">
    <property type="protein sequence ID" value="ONK76489"/>
    <property type="gene ID" value="A4U43_C03F28610"/>
</dbReference>
<dbReference type="InterPro" id="IPR005819">
    <property type="entry name" value="H1/H5"/>
</dbReference>
<feature type="region of interest" description="Disordered" evidence="1">
    <location>
        <begin position="55"/>
        <end position="159"/>
    </location>
</feature>
<dbReference type="AlphaFoldDB" id="A0A5P1FHW9"/>
<feature type="compositionally biased region" description="Low complexity" evidence="1">
    <location>
        <begin position="136"/>
        <end position="152"/>
    </location>
</feature>
<name>A0A5P1FHW9_ASPOF</name>
<dbReference type="GO" id="GO:0030527">
    <property type="term" value="F:structural constituent of chromatin"/>
    <property type="evidence" value="ECO:0007669"/>
    <property type="project" value="InterPro"/>
</dbReference>
<dbReference type="PRINTS" id="PR00624">
    <property type="entry name" value="HISTONEH5"/>
</dbReference>
<dbReference type="EMBL" id="CM007383">
    <property type="protein sequence ID" value="ONK76489.1"/>
    <property type="molecule type" value="Genomic_DNA"/>
</dbReference>
<feature type="compositionally biased region" description="Basic residues" evidence="1">
    <location>
        <begin position="109"/>
        <end position="125"/>
    </location>
</feature>
<evidence type="ECO:0000313" key="2">
    <source>
        <dbReference type="EMBL" id="ONK76489.1"/>
    </source>
</evidence>
<accession>A0A5P1FHW9</accession>
<reference evidence="3" key="1">
    <citation type="journal article" date="2017" name="Nat. Commun.">
        <title>The asparagus genome sheds light on the origin and evolution of a young Y chromosome.</title>
        <authorList>
            <person name="Harkess A."/>
            <person name="Zhou J."/>
            <person name="Xu C."/>
            <person name="Bowers J.E."/>
            <person name="Van der Hulst R."/>
            <person name="Ayyampalayam S."/>
            <person name="Mercati F."/>
            <person name="Riccardi P."/>
            <person name="McKain M.R."/>
            <person name="Kakrana A."/>
            <person name="Tang H."/>
            <person name="Ray J."/>
            <person name="Groenendijk J."/>
            <person name="Arikit S."/>
            <person name="Mathioni S.M."/>
            <person name="Nakano M."/>
            <person name="Shan H."/>
            <person name="Telgmann-Rauber A."/>
            <person name="Kanno A."/>
            <person name="Yue Z."/>
            <person name="Chen H."/>
            <person name="Li W."/>
            <person name="Chen Y."/>
            <person name="Xu X."/>
            <person name="Zhang Y."/>
            <person name="Luo S."/>
            <person name="Chen H."/>
            <person name="Gao J."/>
            <person name="Mao Z."/>
            <person name="Pires J.C."/>
            <person name="Luo M."/>
            <person name="Kudrna D."/>
            <person name="Wing R.A."/>
            <person name="Meyers B.C."/>
            <person name="Yi K."/>
            <person name="Kong H."/>
            <person name="Lavrijsen P."/>
            <person name="Sunseri F."/>
            <person name="Falavigna A."/>
            <person name="Ye Y."/>
            <person name="Leebens-Mack J.H."/>
            <person name="Chen G."/>
        </authorList>
    </citation>
    <scope>NUCLEOTIDE SEQUENCE [LARGE SCALE GENOMIC DNA]</scope>
    <source>
        <strain evidence="3">cv. DH0086</strain>
    </source>
</reference>
<keyword evidence="3" id="KW-1185">Reference proteome</keyword>
<dbReference type="GO" id="GO:0003677">
    <property type="term" value="F:DNA binding"/>
    <property type="evidence" value="ECO:0007669"/>
    <property type="project" value="InterPro"/>
</dbReference>
<sequence>MALARTCAAVATPAKPRSASAPKKPRSAPRSSYIDAERRSFAEGEDWIEPLRKLTAGVSSHQTKHLKTQDSYSSPRARRSPPPRPPSLKLAAAAGKPSLRSQAASAKTKATKVKSAVKKAAKPKSRPSAERRAVPAKKAAAAAERKAAAMPAKPKERRL</sequence>
<dbReference type="GO" id="GO:0006334">
    <property type="term" value="P:nucleosome assembly"/>
    <property type="evidence" value="ECO:0007669"/>
    <property type="project" value="InterPro"/>
</dbReference>
<feature type="region of interest" description="Disordered" evidence="1">
    <location>
        <begin position="1"/>
        <end position="39"/>
    </location>
</feature>
<dbReference type="Proteomes" id="UP000243459">
    <property type="component" value="Chromosome 3"/>
</dbReference>
<feature type="compositionally biased region" description="Low complexity" evidence="1">
    <location>
        <begin position="87"/>
        <end position="108"/>
    </location>
</feature>
<proteinExistence type="predicted"/>
<gene>
    <name evidence="2" type="ORF">A4U43_C03F28610</name>
</gene>
<evidence type="ECO:0000256" key="1">
    <source>
        <dbReference type="SAM" id="MobiDB-lite"/>
    </source>
</evidence>
<protein>
    <submittedName>
        <fullName evidence="2">Uncharacterized protein</fullName>
    </submittedName>
</protein>
<evidence type="ECO:0000313" key="3">
    <source>
        <dbReference type="Proteomes" id="UP000243459"/>
    </source>
</evidence>
<organism evidence="2 3">
    <name type="scientific">Asparagus officinalis</name>
    <name type="common">Garden asparagus</name>
    <dbReference type="NCBI Taxonomy" id="4686"/>
    <lineage>
        <taxon>Eukaryota</taxon>
        <taxon>Viridiplantae</taxon>
        <taxon>Streptophyta</taxon>
        <taxon>Embryophyta</taxon>
        <taxon>Tracheophyta</taxon>
        <taxon>Spermatophyta</taxon>
        <taxon>Magnoliopsida</taxon>
        <taxon>Liliopsida</taxon>
        <taxon>Asparagales</taxon>
        <taxon>Asparagaceae</taxon>
        <taxon>Asparagoideae</taxon>
        <taxon>Asparagus</taxon>
    </lineage>
</organism>
<dbReference type="GO" id="GO:0000786">
    <property type="term" value="C:nucleosome"/>
    <property type="evidence" value="ECO:0007669"/>
    <property type="project" value="InterPro"/>
</dbReference>